<evidence type="ECO:0000313" key="3">
    <source>
        <dbReference type="Proteomes" id="UP000265566"/>
    </source>
</evidence>
<gene>
    <name evidence="2" type="ORF">MtrunA17_Chr4g0064181</name>
</gene>
<dbReference type="Gramene" id="rna26748">
    <property type="protein sequence ID" value="RHN63979.1"/>
    <property type="gene ID" value="gene26748"/>
</dbReference>
<accession>A0A396IEH3</accession>
<dbReference type="EMBL" id="PSQE01000004">
    <property type="protein sequence ID" value="RHN63979.1"/>
    <property type="molecule type" value="Genomic_DNA"/>
</dbReference>
<evidence type="ECO:0000256" key="1">
    <source>
        <dbReference type="SAM" id="Phobius"/>
    </source>
</evidence>
<evidence type="ECO:0000313" key="2">
    <source>
        <dbReference type="EMBL" id="RHN63979.1"/>
    </source>
</evidence>
<proteinExistence type="predicted"/>
<keyword evidence="1" id="KW-1133">Transmembrane helix</keyword>
<feature type="transmembrane region" description="Helical" evidence="1">
    <location>
        <begin position="20"/>
        <end position="45"/>
    </location>
</feature>
<dbReference type="Proteomes" id="UP000265566">
    <property type="component" value="Chromosome 4"/>
</dbReference>
<dbReference type="AlphaFoldDB" id="A0A396IEH3"/>
<comment type="caution">
    <text evidence="2">The sequence shown here is derived from an EMBL/GenBank/DDBJ whole genome shotgun (WGS) entry which is preliminary data.</text>
</comment>
<evidence type="ECO:0008006" key="4">
    <source>
        <dbReference type="Google" id="ProtNLM"/>
    </source>
</evidence>
<organism evidence="2 3">
    <name type="scientific">Medicago truncatula</name>
    <name type="common">Barrel medic</name>
    <name type="synonym">Medicago tribuloides</name>
    <dbReference type="NCBI Taxonomy" id="3880"/>
    <lineage>
        <taxon>Eukaryota</taxon>
        <taxon>Viridiplantae</taxon>
        <taxon>Streptophyta</taxon>
        <taxon>Embryophyta</taxon>
        <taxon>Tracheophyta</taxon>
        <taxon>Spermatophyta</taxon>
        <taxon>Magnoliopsida</taxon>
        <taxon>eudicotyledons</taxon>
        <taxon>Gunneridae</taxon>
        <taxon>Pentapetalae</taxon>
        <taxon>rosids</taxon>
        <taxon>fabids</taxon>
        <taxon>Fabales</taxon>
        <taxon>Fabaceae</taxon>
        <taxon>Papilionoideae</taxon>
        <taxon>50 kb inversion clade</taxon>
        <taxon>NPAAA clade</taxon>
        <taxon>Hologalegina</taxon>
        <taxon>IRL clade</taxon>
        <taxon>Trifolieae</taxon>
        <taxon>Medicago</taxon>
    </lineage>
</organism>
<sequence>MWRHLSSNPVMVFNLTILIFYQLSCNIVFPFLPFLCFCLMQGKWLHLFFIRKKKKRSGYGVLIAAISR</sequence>
<name>A0A396IEH3_MEDTR</name>
<reference evidence="3" key="1">
    <citation type="journal article" date="2018" name="Nat. Plants">
        <title>Whole-genome landscape of Medicago truncatula symbiotic genes.</title>
        <authorList>
            <person name="Pecrix Y."/>
            <person name="Staton S.E."/>
            <person name="Sallet E."/>
            <person name="Lelandais-Briere C."/>
            <person name="Moreau S."/>
            <person name="Carrere S."/>
            <person name="Blein T."/>
            <person name="Jardinaud M.F."/>
            <person name="Latrasse D."/>
            <person name="Zouine M."/>
            <person name="Zahm M."/>
            <person name="Kreplak J."/>
            <person name="Mayjonade B."/>
            <person name="Satge C."/>
            <person name="Perez M."/>
            <person name="Cauet S."/>
            <person name="Marande W."/>
            <person name="Chantry-Darmon C."/>
            <person name="Lopez-Roques C."/>
            <person name="Bouchez O."/>
            <person name="Berard A."/>
            <person name="Debelle F."/>
            <person name="Munos S."/>
            <person name="Bendahmane A."/>
            <person name="Berges H."/>
            <person name="Niebel A."/>
            <person name="Buitink J."/>
            <person name="Frugier F."/>
            <person name="Benhamed M."/>
            <person name="Crespi M."/>
            <person name="Gouzy J."/>
            <person name="Gamas P."/>
        </authorList>
    </citation>
    <scope>NUCLEOTIDE SEQUENCE [LARGE SCALE GENOMIC DNA]</scope>
    <source>
        <strain evidence="3">cv. Jemalong A17</strain>
    </source>
</reference>
<protein>
    <recommendedName>
        <fullName evidence="4">Transmembrane protein</fullName>
    </recommendedName>
</protein>
<keyword evidence="1" id="KW-0472">Membrane</keyword>
<keyword evidence="1" id="KW-0812">Transmembrane</keyword>